<dbReference type="AlphaFoldDB" id="A0A366LP23"/>
<evidence type="ECO:0000313" key="1">
    <source>
        <dbReference type="EMBL" id="RBQ15661.1"/>
    </source>
</evidence>
<dbReference type="EMBL" id="QMEY01000021">
    <property type="protein sequence ID" value="RBQ15661.1"/>
    <property type="molecule type" value="Genomic_DNA"/>
</dbReference>
<keyword evidence="2" id="KW-1185">Reference proteome</keyword>
<name>A0A366LP23_9ACTN</name>
<gene>
    <name evidence="1" type="ORF">DP939_33775</name>
</gene>
<evidence type="ECO:0000313" key="2">
    <source>
        <dbReference type="Proteomes" id="UP000253303"/>
    </source>
</evidence>
<dbReference type="InterPro" id="IPR014710">
    <property type="entry name" value="RmlC-like_jellyroll"/>
</dbReference>
<dbReference type="InterPro" id="IPR011051">
    <property type="entry name" value="RmlC_Cupin_sf"/>
</dbReference>
<comment type="caution">
    <text evidence="1">The sequence shown here is derived from an EMBL/GenBank/DDBJ whole genome shotgun (WGS) entry which is preliminary data.</text>
</comment>
<proteinExistence type="predicted"/>
<reference evidence="1 2" key="1">
    <citation type="submission" date="2018-06" db="EMBL/GenBank/DDBJ databases">
        <title>Sphaerisporangium craniellae sp. nov., isolated from a marine sponge in the South China Sea.</title>
        <authorList>
            <person name="Li L."/>
        </authorList>
    </citation>
    <scope>NUCLEOTIDE SEQUENCE [LARGE SCALE GENOMIC DNA]</scope>
    <source>
        <strain evidence="1 2">LHW63015</strain>
    </source>
</reference>
<dbReference type="Pfam" id="PF06249">
    <property type="entry name" value="EutQ"/>
    <property type="match status" value="1"/>
</dbReference>
<dbReference type="RefSeq" id="WP_113984902.1">
    <property type="nucleotide sequence ID" value="NZ_QMEY01000021.1"/>
</dbReference>
<sequence>MAARNDAVEKFTVGSPDVWWQRGEQKIFLGDVLDGSNDVKMSVGYARYEGAESNPWTVTYDEALIVTKGRFIVDGENGPVAAGPGEIIYLRAGAKVVYRTEEPTELVYVTYPHWYEATSDSPKAAQLAEFHRAD</sequence>
<dbReference type="InterPro" id="IPR010424">
    <property type="entry name" value="EutQ"/>
</dbReference>
<dbReference type="OrthoDB" id="3828611at2"/>
<organism evidence="1 2">
    <name type="scientific">Spongiactinospora rosea</name>
    <dbReference type="NCBI Taxonomy" id="2248750"/>
    <lineage>
        <taxon>Bacteria</taxon>
        <taxon>Bacillati</taxon>
        <taxon>Actinomycetota</taxon>
        <taxon>Actinomycetes</taxon>
        <taxon>Streptosporangiales</taxon>
        <taxon>Streptosporangiaceae</taxon>
        <taxon>Spongiactinospora</taxon>
    </lineage>
</organism>
<accession>A0A366LP23</accession>
<dbReference type="Gene3D" id="2.60.120.10">
    <property type="entry name" value="Jelly Rolls"/>
    <property type="match status" value="1"/>
</dbReference>
<protein>
    <submittedName>
        <fullName evidence="1">Cupin</fullName>
    </submittedName>
</protein>
<dbReference type="SUPFAM" id="SSF51182">
    <property type="entry name" value="RmlC-like cupins"/>
    <property type="match status" value="1"/>
</dbReference>
<dbReference type="Proteomes" id="UP000253303">
    <property type="component" value="Unassembled WGS sequence"/>
</dbReference>